<comment type="similarity">
    <text evidence="4 13">Belongs to the glycosyltransferase 31 family.</text>
</comment>
<organism evidence="14 15">
    <name type="scientific">Rhamnella rubrinervis</name>
    <dbReference type="NCBI Taxonomy" id="2594499"/>
    <lineage>
        <taxon>Eukaryota</taxon>
        <taxon>Viridiplantae</taxon>
        <taxon>Streptophyta</taxon>
        <taxon>Embryophyta</taxon>
        <taxon>Tracheophyta</taxon>
        <taxon>Spermatophyta</taxon>
        <taxon>Magnoliopsida</taxon>
        <taxon>eudicotyledons</taxon>
        <taxon>Gunneridae</taxon>
        <taxon>Pentapetalae</taxon>
        <taxon>rosids</taxon>
        <taxon>fabids</taxon>
        <taxon>Rosales</taxon>
        <taxon>Rhamnaceae</taxon>
        <taxon>rhamnoid group</taxon>
        <taxon>Rhamneae</taxon>
        <taxon>Rhamnella</taxon>
    </lineage>
</organism>
<dbReference type="UniPathway" id="UPA00378"/>
<keyword evidence="9" id="KW-1133">Transmembrane helix</keyword>
<comment type="cofactor">
    <cofactor evidence="1 13">
        <name>Mn(2+)</name>
        <dbReference type="ChEBI" id="CHEBI:29035"/>
    </cofactor>
</comment>
<evidence type="ECO:0000256" key="10">
    <source>
        <dbReference type="ARBA" id="ARBA00023034"/>
    </source>
</evidence>
<keyword evidence="15" id="KW-1185">Reference proteome</keyword>
<comment type="caution">
    <text evidence="14">The sequence shown here is derived from an EMBL/GenBank/DDBJ whole genome shotgun (WGS) entry which is preliminary data.</text>
</comment>
<comment type="pathway">
    <text evidence="3">Protein modification; protein glycosylation.</text>
</comment>
<dbReference type="FunFam" id="3.90.550.50:FF:000027">
    <property type="entry name" value="Hexosyltransferase"/>
    <property type="match status" value="1"/>
</dbReference>
<evidence type="ECO:0000256" key="12">
    <source>
        <dbReference type="ARBA" id="ARBA00023211"/>
    </source>
</evidence>
<reference evidence="14" key="1">
    <citation type="submission" date="2020-03" db="EMBL/GenBank/DDBJ databases">
        <title>A high-quality chromosome-level genome assembly of a woody plant with both climbing and erect habits, Rhamnella rubrinervis.</title>
        <authorList>
            <person name="Lu Z."/>
            <person name="Yang Y."/>
            <person name="Zhu X."/>
            <person name="Sun Y."/>
        </authorList>
    </citation>
    <scope>NUCLEOTIDE SEQUENCE</scope>
    <source>
        <strain evidence="14">BYM</strain>
        <tissue evidence="14">Leaf</tissue>
    </source>
</reference>
<keyword evidence="12 13" id="KW-0464">Manganese</keyword>
<evidence type="ECO:0000256" key="1">
    <source>
        <dbReference type="ARBA" id="ARBA00001936"/>
    </source>
</evidence>
<evidence type="ECO:0000256" key="7">
    <source>
        <dbReference type="ARBA" id="ARBA00022692"/>
    </source>
</evidence>
<evidence type="ECO:0000313" key="14">
    <source>
        <dbReference type="EMBL" id="KAF3445585.1"/>
    </source>
</evidence>
<keyword evidence="7" id="KW-0812">Transmembrane</keyword>
<accession>A0A8K0H4I6</accession>
<evidence type="ECO:0000256" key="3">
    <source>
        <dbReference type="ARBA" id="ARBA00004922"/>
    </source>
</evidence>
<dbReference type="Pfam" id="PF01762">
    <property type="entry name" value="Galactosyl_T"/>
    <property type="match status" value="1"/>
</dbReference>
<dbReference type="PANTHER" id="PTHR11214:SF322">
    <property type="entry name" value="HEXOSYLTRANSFERASE"/>
    <property type="match status" value="1"/>
</dbReference>
<dbReference type="Proteomes" id="UP000796880">
    <property type="component" value="Unassembled WGS sequence"/>
</dbReference>
<evidence type="ECO:0000256" key="9">
    <source>
        <dbReference type="ARBA" id="ARBA00022989"/>
    </source>
</evidence>
<sequence>MPPTTPSVSSSFKKVERHKFPPPALGSCGPSEAFVPRKIIEGFKDDAQKRINRIPFSRFRNHLTPKEILRIDIDDDDQCRLVDDYNNQTEATPRETKHVLEKRVKRRSARKHSDTSKLLRFIAACNRYRAACMKENEIRMLRMVEKPVEPLEPAKNLGKLLEALHVSEHKNTEGRVALRSKIREEICVKEKERRDQLVRMLLMKLRSRRGMLPSSSREVMKQEEDERTLQRMTKDYSAGRLFTTNKDSLLVTIQNTTHTNQTNFSLLIGILTRPDNYDRRHFLRLVYGIQSSPIATIHVKFILCNLTKPEQHIFVGLEILRFHDVIILNCTENMNSGKTYTYFSSLPRALHTKYDYVMKADDDVFIRLEPLAQSLLQLPRLDLYYGFVIPCSSRNPYVEYMSGMGFLVSWDIVEWIGVSEVPKRRLFGPEDKVFGEWLKMGNKGTNRYTEKPAMYDYPGTNGKCSHELIKQTVAVHRLKRWDQWLHVLQFFNVTEPLKSSNLYHYV</sequence>
<evidence type="ECO:0000256" key="8">
    <source>
        <dbReference type="ARBA" id="ARBA00022968"/>
    </source>
</evidence>
<name>A0A8K0H4I6_9ROSA</name>
<dbReference type="Gene3D" id="3.90.550.50">
    <property type="match status" value="1"/>
</dbReference>
<dbReference type="EMBL" id="VOIH02000005">
    <property type="protein sequence ID" value="KAF3445585.1"/>
    <property type="molecule type" value="Genomic_DNA"/>
</dbReference>
<dbReference type="SUPFAM" id="SSF53448">
    <property type="entry name" value="Nucleotide-diphospho-sugar transferases"/>
    <property type="match status" value="1"/>
</dbReference>
<evidence type="ECO:0000256" key="4">
    <source>
        <dbReference type="ARBA" id="ARBA00008661"/>
    </source>
</evidence>
<keyword evidence="11" id="KW-0472">Membrane</keyword>
<protein>
    <recommendedName>
        <fullName evidence="13">Hexosyltransferase</fullName>
        <ecNumber evidence="13">2.4.1.-</ecNumber>
    </recommendedName>
</protein>
<evidence type="ECO:0000256" key="11">
    <source>
        <dbReference type="ARBA" id="ARBA00023136"/>
    </source>
</evidence>
<keyword evidence="6" id="KW-0808">Transferase</keyword>
<proteinExistence type="inferred from homology"/>
<dbReference type="AlphaFoldDB" id="A0A8K0H4I6"/>
<dbReference type="EC" id="2.4.1.-" evidence="13"/>
<evidence type="ECO:0000256" key="6">
    <source>
        <dbReference type="ARBA" id="ARBA00022679"/>
    </source>
</evidence>
<dbReference type="OrthoDB" id="2139606at2759"/>
<dbReference type="PANTHER" id="PTHR11214">
    <property type="entry name" value="BETA-1,3-N-ACETYLGLUCOSAMINYLTRANSFERASE"/>
    <property type="match status" value="1"/>
</dbReference>
<dbReference type="GO" id="GO:0000139">
    <property type="term" value="C:Golgi membrane"/>
    <property type="evidence" value="ECO:0007669"/>
    <property type="project" value="UniProtKB-SubCell"/>
</dbReference>
<evidence type="ECO:0000256" key="5">
    <source>
        <dbReference type="ARBA" id="ARBA00022676"/>
    </source>
</evidence>
<gene>
    <name evidence="14" type="ORF">FNV43_RR10761</name>
</gene>
<dbReference type="InterPro" id="IPR002659">
    <property type="entry name" value="Glyco_trans_31"/>
</dbReference>
<keyword evidence="8" id="KW-0735">Signal-anchor</keyword>
<keyword evidence="5 13" id="KW-0328">Glycosyltransferase</keyword>
<keyword evidence="10 13" id="KW-0333">Golgi apparatus</keyword>
<comment type="subcellular location">
    <subcellularLocation>
        <location evidence="2 13">Golgi apparatus membrane</location>
        <topology evidence="2 13">Single-pass type II membrane protein</topology>
    </subcellularLocation>
</comment>
<evidence type="ECO:0000256" key="2">
    <source>
        <dbReference type="ARBA" id="ARBA00004323"/>
    </source>
</evidence>
<evidence type="ECO:0000313" key="15">
    <source>
        <dbReference type="Proteomes" id="UP000796880"/>
    </source>
</evidence>
<evidence type="ECO:0000256" key="13">
    <source>
        <dbReference type="RuleBase" id="RU363063"/>
    </source>
</evidence>
<dbReference type="GO" id="GO:0016758">
    <property type="term" value="F:hexosyltransferase activity"/>
    <property type="evidence" value="ECO:0007669"/>
    <property type="project" value="InterPro"/>
</dbReference>
<dbReference type="InterPro" id="IPR029044">
    <property type="entry name" value="Nucleotide-diphossugar_trans"/>
</dbReference>